<dbReference type="PANTHER" id="PTHR16305">
    <property type="entry name" value="TESTICULAR SOLUBLE ADENYLYL CYCLASE"/>
    <property type="match status" value="1"/>
</dbReference>
<name>A0A285KCB3_9ACTN</name>
<keyword evidence="5" id="KW-1185">Reference proteome</keyword>
<evidence type="ECO:0000313" key="5">
    <source>
        <dbReference type="Proteomes" id="UP000219612"/>
    </source>
</evidence>
<dbReference type="GO" id="GO:0005737">
    <property type="term" value="C:cytoplasm"/>
    <property type="evidence" value="ECO:0007669"/>
    <property type="project" value="TreeGrafter"/>
</dbReference>
<dbReference type="Pfam" id="PF13191">
    <property type="entry name" value="AAA_16"/>
    <property type="match status" value="1"/>
</dbReference>
<dbReference type="SMART" id="SM00044">
    <property type="entry name" value="CYCc"/>
    <property type="match status" value="1"/>
</dbReference>
<feature type="domain" description="Guanylate cyclase" evidence="3">
    <location>
        <begin position="350"/>
        <end position="385"/>
    </location>
</feature>
<dbReference type="GO" id="GO:0035556">
    <property type="term" value="P:intracellular signal transduction"/>
    <property type="evidence" value="ECO:0007669"/>
    <property type="project" value="InterPro"/>
</dbReference>
<dbReference type="SMART" id="SM00028">
    <property type="entry name" value="TPR"/>
    <property type="match status" value="7"/>
</dbReference>
<dbReference type="PROSITE" id="PS50125">
    <property type="entry name" value="GUANYLATE_CYCLASE_2"/>
    <property type="match status" value="2"/>
</dbReference>
<keyword evidence="2" id="KW-0067">ATP-binding</keyword>
<dbReference type="InterPro" id="IPR029787">
    <property type="entry name" value="Nucleotide_cyclase"/>
</dbReference>
<dbReference type="InterPro" id="IPR027417">
    <property type="entry name" value="P-loop_NTPase"/>
</dbReference>
<evidence type="ECO:0000256" key="2">
    <source>
        <dbReference type="ARBA" id="ARBA00022840"/>
    </source>
</evidence>
<dbReference type="SUPFAM" id="SSF55073">
    <property type="entry name" value="Nucleotide cyclase"/>
    <property type="match status" value="2"/>
</dbReference>
<evidence type="ECO:0000256" key="1">
    <source>
        <dbReference type="ARBA" id="ARBA00022741"/>
    </source>
</evidence>
<gene>
    <name evidence="4" type="ORF">SAMN05421748_134107</name>
</gene>
<dbReference type="Gene3D" id="3.30.70.1230">
    <property type="entry name" value="Nucleotide cyclase"/>
    <property type="match status" value="2"/>
</dbReference>
<dbReference type="Pfam" id="PF00211">
    <property type="entry name" value="Guanylate_cyc"/>
    <property type="match status" value="1"/>
</dbReference>
<reference evidence="4 5" key="1">
    <citation type="submission" date="2017-09" db="EMBL/GenBank/DDBJ databases">
        <authorList>
            <person name="Ehlers B."/>
            <person name="Leendertz F.H."/>
        </authorList>
    </citation>
    <scope>NUCLEOTIDE SEQUENCE [LARGE SCALE GENOMIC DNA]</scope>
    <source>
        <strain evidence="4 5">CGMCC 4.6857</strain>
    </source>
</reference>
<dbReference type="Proteomes" id="UP000219612">
    <property type="component" value="Unassembled WGS sequence"/>
</dbReference>
<dbReference type="GO" id="GO:0005524">
    <property type="term" value="F:ATP binding"/>
    <property type="evidence" value="ECO:0007669"/>
    <property type="project" value="UniProtKB-KW"/>
</dbReference>
<dbReference type="SUPFAM" id="SSF52540">
    <property type="entry name" value="P-loop containing nucleoside triphosphate hydrolases"/>
    <property type="match status" value="1"/>
</dbReference>
<dbReference type="SUPFAM" id="SSF48452">
    <property type="entry name" value="TPR-like"/>
    <property type="match status" value="2"/>
</dbReference>
<dbReference type="RefSeq" id="WP_143235376.1">
    <property type="nucleotide sequence ID" value="NZ_OBDY01000034.1"/>
</dbReference>
<dbReference type="CDD" id="cd07302">
    <property type="entry name" value="CHD"/>
    <property type="match status" value="2"/>
</dbReference>
<dbReference type="InterPro" id="IPR041664">
    <property type="entry name" value="AAA_16"/>
</dbReference>
<dbReference type="InterPro" id="IPR001054">
    <property type="entry name" value="A/G_cyclase"/>
</dbReference>
<dbReference type="EMBL" id="OBDY01000034">
    <property type="protein sequence ID" value="SNY69076.1"/>
    <property type="molecule type" value="Genomic_DNA"/>
</dbReference>
<dbReference type="GO" id="GO:0009190">
    <property type="term" value="P:cyclic nucleotide biosynthetic process"/>
    <property type="evidence" value="ECO:0007669"/>
    <property type="project" value="InterPro"/>
</dbReference>
<sequence length="1334" mass="145906">MAAQGVTEEPPVTPTSQIVSELAATWRSYLPDYALRLHVATESVSNPPVTQRAQAVVLFADVVGFTAMTESFAGSGAYGTEQLTRIINRWFELTADTIARSGGSVVDFAGDALVGAFLHTPGDAAEVARRAIECAELIRAATASVAPVGTPDGPRSLTIRIGLAGGPLQVMLVGDPAIRLQHLIAGPALDSAIDALHRAGQGEIVADEALRRAAGRAVDRPADDSASRPMLAGAELERLLKPFLHPAIRQRLRSGRHELVNEHRKVTTAFVRLPDLSADDPGTVQALQDYLAAGVAVIDQYGGHLRHLMADDKGTVLVAVFGTPVSHEDDEERALRCCLELLALPGGPYRGGVSTGPVYCGEVGSDVRREYAVVGDAVNLAARLMQAAPARRLLIDQATYERTRDILIADGPRFVTAKGKAEPVPAWTVVEVYEAPAPLPSPGPGPVVGRTRELALLDRVVRDVHGGQGRVVWLHGEAGIGKSRLAAETCRLTGELGFTGYGDSCRSHGTSASYLVWRSIWRELLEVAPELPIDEQRRLLTERSARYDGSGQRAPLLAAVINLPMDDTELTAQLDAAGRDHLLRSTLLACLFDRATAEPLILLLEDCHWIDPASLTLLDLISRHIADVPVLILATSREPLPGRLAGREQVLDLHLASMTDDDADRLTVLRLRERYGPGTLIAPGLVRSLREQTGGNAFYIEELVSYLHLNDVDPGDPGALAELHPPGSLQRLVMARIDQLTDAEKAAIKVASVIGRRFRPPWIHSVYPAAGTRRQVTNSLRRLHHLDLTPQVEPEPEPEYEFKHPITQETAYQSITYDTRATLHERVGLFIESAFPDRLPQYVDVLAHHYARTGRVDKQRFWYRAAGDRAKAIFANEAATYYYGRLLPLLPRAEQAELHIEIGAVHQHTGEWAEAEDHYRRAMLVAGATGRADIVAAGQRQLGDLLMYTHSYAESVTWLERAITGFEKLGDEAGLSRTMDRMTFALYRQGAYPEALAMAERHLALATRRADLSAMSAALGHVGLVHLNSGRLEEALDHLRRSLTQADLAGDRHRILHTAGNLGWASLRARDHAQAIASYRQAMEVAREIGARHEANVIVGNVGEIYREEGDYARARRCAMRSLRVAVELRDASSVADQVAGLGSIAAAEGRPGEAQRLLERAIEMARELDAPYFLCDWLHRLARLHLAEDRPAVAERLNSEALRVAQEHGEQDTLVSAFIMSVRLRAAAGEIDAARAAETLREAAADWTEPHERAAVLDAVWQADPEDVEARDTAAEIYRTLYRRAPSVDYREAYRRLTGTLLPPGPILPELPDWIAADEGADLETLLRQAERA</sequence>
<evidence type="ECO:0000313" key="4">
    <source>
        <dbReference type="EMBL" id="SNY69076.1"/>
    </source>
</evidence>
<dbReference type="InterPro" id="IPR011990">
    <property type="entry name" value="TPR-like_helical_dom_sf"/>
</dbReference>
<accession>A0A285KCB3</accession>
<protein>
    <submittedName>
        <fullName evidence="4">Adenylate and Guanylate cyclase catalytic domain-containing protein</fullName>
    </submittedName>
</protein>
<dbReference type="InterPro" id="IPR019734">
    <property type="entry name" value="TPR_rpt"/>
</dbReference>
<evidence type="ECO:0000259" key="3">
    <source>
        <dbReference type="PROSITE" id="PS50125"/>
    </source>
</evidence>
<dbReference type="GO" id="GO:0004016">
    <property type="term" value="F:adenylate cyclase activity"/>
    <property type="evidence" value="ECO:0007669"/>
    <property type="project" value="TreeGrafter"/>
</dbReference>
<dbReference type="Gene3D" id="1.25.40.10">
    <property type="entry name" value="Tetratricopeptide repeat domain"/>
    <property type="match status" value="1"/>
</dbReference>
<proteinExistence type="predicted"/>
<dbReference type="PANTHER" id="PTHR16305:SF28">
    <property type="entry name" value="GUANYLATE CYCLASE DOMAIN-CONTAINING PROTEIN"/>
    <property type="match status" value="1"/>
</dbReference>
<dbReference type="Pfam" id="PF13424">
    <property type="entry name" value="TPR_12"/>
    <property type="match status" value="3"/>
</dbReference>
<dbReference type="OrthoDB" id="3666751at2"/>
<keyword evidence="1" id="KW-0547">Nucleotide-binding</keyword>
<organism evidence="4 5">
    <name type="scientific">Paractinoplanes atraurantiacus</name>
    <dbReference type="NCBI Taxonomy" id="1036182"/>
    <lineage>
        <taxon>Bacteria</taxon>
        <taxon>Bacillati</taxon>
        <taxon>Actinomycetota</taxon>
        <taxon>Actinomycetes</taxon>
        <taxon>Micromonosporales</taxon>
        <taxon>Micromonosporaceae</taxon>
        <taxon>Paractinoplanes</taxon>
    </lineage>
</organism>
<feature type="domain" description="Guanylate cyclase" evidence="3">
    <location>
        <begin position="56"/>
        <end position="192"/>
    </location>
</feature>